<gene>
    <name evidence="1" type="ORF">PYW08_014164</name>
</gene>
<organism evidence="1 2">
    <name type="scientific">Mythimna loreyi</name>
    <dbReference type="NCBI Taxonomy" id="667449"/>
    <lineage>
        <taxon>Eukaryota</taxon>
        <taxon>Metazoa</taxon>
        <taxon>Ecdysozoa</taxon>
        <taxon>Arthropoda</taxon>
        <taxon>Hexapoda</taxon>
        <taxon>Insecta</taxon>
        <taxon>Pterygota</taxon>
        <taxon>Neoptera</taxon>
        <taxon>Endopterygota</taxon>
        <taxon>Lepidoptera</taxon>
        <taxon>Glossata</taxon>
        <taxon>Ditrysia</taxon>
        <taxon>Noctuoidea</taxon>
        <taxon>Noctuidae</taxon>
        <taxon>Noctuinae</taxon>
        <taxon>Hadenini</taxon>
        <taxon>Mythimna</taxon>
    </lineage>
</organism>
<dbReference type="EMBL" id="CM056781">
    <property type="protein sequence ID" value="KAJ8734914.1"/>
    <property type="molecule type" value="Genomic_DNA"/>
</dbReference>
<sequence>MDKFFTKNFLESDERSESDAASSGSSGSEMEEELVGNSGRDSRSFRKRTKSGDGHSSSEEGKGSAPKIPTGSRGGGQSRGKGRGLTPQESAQRAEKLAAEGRHPGAVSAGECPPRQSGGAPDAGADSAEEARRSFGELVVAALRDMGRKRVAKRASKEKTVLKHATSLSEAFDKVLDRSVAKLRAELRAELRAGPAGPGAVRREAVGGGSGQGQGQSQPQPQPEAGNQLLTLVQSELAAFRQQLQQQQQQFQLQIQRQLSLLEGIANINHCAPAQDLLLQSMAQWSINVAVVSEPHFNTCGTMQSQSDGVCSNLWDDYLAEGTAKRNKLVPWVMVTDK</sequence>
<keyword evidence="2" id="KW-1185">Reference proteome</keyword>
<evidence type="ECO:0000313" key="1">
    <source>
        <dbReference type="EMBL" id="KAJ8734914.1"/>
    </source>
</evidence>
<protein>
    <submittedName>
        <fullName evidence="1">Uncharacterized protein</fullName>
    </submittedName>
</protein>
<dbReference type="Proteomes" id="UP001231649">
    <property type="component" value="Chromosome 5"/>
</dbReference>
<name>A0ACC2R7K0_9NEOP</name>
<reference evidence="1" key="1">
    <citation type="submission" date="2023-03" db="EMBL/GenBank/DDBJ databases">
        <title>Chromosome-level genomes of two armyworms, Mythimna separata and Mythimna loreyi, provide insights into the biosynthesis and reception of sex pheromones.</title>
        <authorList>
            <person name="Zhao H."/>
        </authorList>
    </citation>
    <scope>NUCLEOTIDE SEQUENCE</scope>
    <source>
        <strain evidence="1">BeijingLab</strain>
    </source>
</reference>
<evidence type="ECO:0000313" key="2">
    <source>
        <dbReference type="Proteomes" id="UP001231649"/>
    </source>
</evidence>
<comment type="caution">
    <text evidence="1">The sequence shown here is derived from an EMBL/GenBank/DDBJ whole genome shotgun (WGS) entry which is preliminary data.</text>
</comment>
<accession>A0ACC2R7K0</accession>
<proteinExistence type="predicted"/>